<evidence type="ECO:0000313" key="2">
    <source>
        <dbReference type="Proteomes" id="UP000005064"/>
    </source>
</evidence>
<dbReference type="AlphaFoldDB" id="H0JRI3"/>
<dbReference type="EMBL" id="AHBW01000039">
    <property type="protein sequence ID" value="EHK83629.1"/>
    <property type="molecule type" value="Genomic_DNA"/>
</dbReference>
<name>H0JRI3_9NOCA</name>
<proteinExistence type="predicted"/>
<reference evidence="1 2" key="1">
    <citation type="submission" date="2011-12" db="EMBL/GenBank/DDBJ databases">
        <authorList>
            <person name="Kriszt B."/>
            <person name="Tancsics A."/>
            <person name="Cserhati M."/>
            <person name="Toth A."/>
            <person name="Nagy I."/>
            <person name="Horvath B."/>
            <person name="Tamura T."/>
            <person name="Kukolya J."/>
            <person name="Szoboszlay S."/>
        </authorList>
    </citation>
    <scope>NUCLEOTIDE SEQUENCE [LARGE SCALE GENOMIC DNA]</scope>
    <source>
        <strain evidence="1 2">AK37</strain>
    </source>
</reference>
<evidence type="ECO:0000313" key="1">
    <source>
        <dbReference type="EMBL" id="EHK83629.1"/>
    </source>
</evidence>
<gene>
    <name evidence="1" type="ORF">AK37_11361</name>
</gene>
<accession>H0JRI3</accession>
<protein>
    <submittedName>
        <fullName evidence="1">Uncharacterized protein</fullName>
    </submittedName>
</protein>
<dbReference type="Proteomes" id="UP000005064">
    <property type="component" value="Unassembled WGS sequence"/>
</dbReference>
<comment type="caution">
    <text evidence="1">The sequence shown here is derived from an EMBL/GenBank/DDBJ whole genome shotgun (WGS) entry which is preliminary data.</text>
</comment>
<organism evidence="1 2">
    <name type="scientific">Rhodococcus pyridinivorans AK37</name>
    <dbReference type="NCBI Taxonomy" id="1114960"/>
    <lineage>
        <taxon>Bacteria</taxon>
        <taxon>Bacillati</taxon>
        <taxon>Actinomycetota</taxon>
        <taxon>Actinomycetes</taxon>
        <taxon>Mycobacteriales</taxon>
        <taxon>Nocardiaceae</taxon>
        <taxon>Rhodococcus</taxon>
    </lineage>
</organism>
<sequence length="77" mass="8522">MIVQINGCHDIQLIPTEDDDVRVVTHEILLPYLPGIVKLTGLGRVNGRSVELDENWSGWPSHCCSLPKTATIVTRSL</sequence>